<protein>
    <submittedName>
        <fullName evidence="1">Uncharacterized protein</fullName>
    </submittedName>
</protein>
<dbReference type="AlphaFoldDB" id="A0A917G6A2"/>
<organism evidence="1 2">
    <name type="scientific">Lysinibacillus alkalisoli</name>
    <dbReference type="NCBI Taxonomy" id="1911548"/>
    <lineage>
        <taxon>Bacteria</taxon>
        <taxon>Bacillati</taxon>
        <taxon>Bacillota</taxon>
        <taxon>Bacilli</taxon>
        <taxon>Bacillales</taxon>
        <taxon>Bacillaceae</taxon>
        <taxon>Lysinibacillus</taxon>
    </lineage>
</organism>
<name>A0A917G6A2_9BACI</name>
<keyword evidence="2" id="KW-1185">Reference proteome</keyword>
<sequence>MIISIIVNVAATRAKEEFYIIGDKQLYASLGSRVADETIKNIEQYNTVKLS</sequence>
<dbReference type="RefSeq" id="WP_188614717.1">
    <property type="nucleotide sequence ID" value="NZ_BMJT01000005.1"/>
</dbReference>
<evidence type="ECO:0000313" key="2">
    <source>
        <dbReference type="Proteomes" id="UP000616608"/>
    </source>
</evidence>
<dbReference type="EMBL" id="BMJT01000005">
    <property type="protein sequence ID" value="GGG23950.1"/>
    <property type="molecule type" value="Genomic_DNA"/>
</dbReference>
<evidence type="ECO:0000313" key="1">
    <source>
        <dbReference type="EMBL" id="GGG23950.1"/>
    </source>
</evidence>
<gene>
    <name evidence="1" type="ORF">GCM10007425_18020</name>
</gene>
<proteinExistence type="predicted"/>
<accession>A0A917G6A2</accession>
<comment type="caution">
    <text evidence="1">The sequence shown here is derived from an EMBL/GenBank/DDBJ whole genome shotgun (WGS) entry which is preliminary data.</text>
</comment>
<reference evidence="1" key="2">
    <citation type="submission" date="2020-09" db="EMBL/GenBank/DDBJ databases">
        <authorList>
            <person name="Sun Q."/>
            <person name="Zhou Y."/>
        </authorList>
    </citation>
    <scope>NUCLEOTIDE SEQUENCE</scope>
    <source>
        <strain evidence="1">CGMCC 1.15760</strain>
    </source>
</reference>
<dbReference type="Proteomes" id="UP000616608">
    <property type="component" value="Unassembled WGS sequence"/>
</dbReference>
<dbReference type="Gene3D" id="3.40.50.300">
    <property type="entry name" value="P-loop containing nucleotide triphosphate hydrolases"/>
    <property type="match status" value="1"/>
</dbReference>
<reference evidence="1" key="1">
    <citation type="journal article" date="2014" name="Int. J. Syst. Evol. Microbiol.">
        <title>Complete genome sequence of Corynebacterium casei LMG S-19264T (=DSM 44701T), isolated from a smear-ripened cheese.</title>
        <authorList>
            <consortium name="US DOE Joint Genome Institute (JGI-PGF)"/>
            <person name="Walter F."/>
            <person name="Albersmeier A."/>
            <person name="Kalinowski J."/>
            <person name="Ruckert C."/>
        </authorList>
    </citation>
    <scope>NUCLEOTIDE SEQUENCE</scope>
    <source>
        <strain evidence="1">CGMCC 1.15760</strain>
    </source>
</reference>
<dbReference type="InterPro" id="IPR027417">
    <property type="entry name" value="P-loop_NTPase"/>
</dbReference>